<feature type="compositionally biased region" description="Basic and acidic residues" evidence="1">
    <location>
        <begin position="1099"/>
        <end position="1108"/>
    </location>
</feature>
<feature type="compositionally biased region" description="Basic and acidic residues" evidence="1">
    <location>
        <begin position="1220"/>
        <end position="1230"/>
    </location>
</feature>
<dbReference type="EMBL" id="GEEE01024506">
    <property type="protein sequence ID" value="JAP38719.1"/>
    <property type="molecule type" value="Transcribed_RNA"/>
</dbReference>
<accession>A0A0X3NFD3</accession>
<gene>
    <name evidence="2" type="ORF">TR112433</name>
</gene>
<feature type="region of interest" description="Disordered" evidence="1">
    <location>
        <begin position="699"/>
        <end position="743"/>
    </location>
</feature>
<evidence type="ECO:0000313" key="2">
    <source>
        <dbReference type="EMBL" id="JAP38719.1"/>
    </source>
</evidence>
<feature type="region of interest" description="Disordered" evidence="1">
    <location>
        <begin position="1205"/>
        <end position="1256"/>
    </location>
</feature>
<feature type="compositionally biased region" description="Polar residues" evidence="1">
    <location>
        <begin position="1087"/>
        <end position="1098"/>
    </location>
</feature>
<feature type="compositionally biased region" description="Low complexity" evidence="1">
    <location>
        <begin position="1234"/>
        <end position="1249"/>
    </location>
</feature>
<feature type="compositionally biased region" description="Basic residues" evidence="1">
    <location>
        <begin position="708"/>
        <end position="717"/>
    </location>
</feature>
<feature type="region of interest" description="Disordered" evidence="1">
    <location>
        <begin position="1059"/>
        <end position="1118"/>
    </location>
</feature>
<name>A0A0X3NFD3_SCHSO</name>
<sequence>MEGQKIYCFDYVATHSALPRHRTCCPFLQRTLYRVIRNIARLDLGFSCPSSNTPKPPAPKKRRKGDSMWKSFLRGRGTSVVVKASGSRQNSIDSGDSALYLSTAFTKPFPEAAGKPGEEEEVDDDDDDEEEEEEEEELSGPLIDGVVALAQELKAGKMESDLKAGGKPENSRWITKRKQLRRQKMRDFDMPVEGNEMSFATSIGFPTMNRGADEGAQSQIPVQGFRQNEACKMEEAWDVCLWDQNAGNCRRKQSGCAADRIPLKQATANSKACTVQVRRVHARRVSSTSQTAKGSFEEREEAMRFSPPADATTRKVEKSPKSQLQATKAPLQVQSAVIPPFTVRDPVEKQVQNWLANTSDEYNILLNRKNAYKTTARNQKAMENRSLELRQASCDSNKKFVYDPSSQKRPLRLWKQTTPMSHAIIQNHLEQRSGTNISSAGSPLLRELTVPSFGFDSGEGSMLHSLEENPQEDLLSLPPPVSTQRRFSDNPLTAKTCACTYQVELPPKLTYSSQQLAPQVKLQSAPVRSFCCLFHRQHSFCDPCGQHSHPKQLPNTGHMRPHWSDSLTETSHVYQKDYHPCTHNCANTYSEVEEMGAERITSSSNRLTGVGDPSSVEDIAAPIACQSVWYGYQPLALRSLQTNVNHPDIEDWKVFRSGGVVKKSDCLPLSNRPLSSGSFSRNSTKQADIESCASPKRHMPRMEQRMSRQLHRVRLKNSRSNSRHEENLGFVSSDPSPSAKGLECEERVNETVLNLTETLHDMLQCQASELDVRQSCAEQALSNLDGQTSEADDRAVFATPMSRLIPPDLIFSPASRRVSAVDINDTLEASGDMRMLTVSSPRQLSRQNSIHSIEDMVQLGDTYLGGCGGGDGAGVDGVDPVHSLTPQSSLSSEKIFLKPQYAATPPELQRRILGDTGVQHYGVSHARSFDQFGRQVISGARHNLHSAQPSPIRVGPGIGFRSVFHRAASHSPSLTPLDRQLVQHSLTPRAESEQAQSPPILRTQLGKPVHKSEVDICGQQSHLRYLRRRIDVRNQSSPNSQGFTRMVQYNSEESGCYPRFLSPSEPTSIHGPTEGGSSCRTPEFFSLDSSNSDPTCQQEVERPTREPRQYISPESNVSPCATTRLGREGLQSVHCLSGVDQTAPQDPRSRCGSRPLDRTAVSLTTSADCLTTERMKVSHPSTSHHRLAKSVHKHPYISAVTTSRCNSHLSFGPKKNNRRSGNELHPRKSLEVVSAWSSSCSPSTQSTRPSSRRDSLARKLGINKALSSEVDGRGDHGPNRQLFSLVTDKRRQSKTSVETTVELQQPPKCHFRRDYTIDAKTDQLFQAFLQHDPSLDKTCIPQCTSK</sequence>
<feature type="compositionally biased region" description="Acidic residues" evidence="1">
    <location>
        <begin position="118"/>
        <end position="138"/>
    </location>
</feature>
<protein>
    <submittedName>
        <fullName evidence="2">Uncharacterized protein</fullName>
    </submittedName>
</protein>
<proteinExistence type="predicted"/>
<evidence type="ECO:0000256" key="1">
    <source>
        <dbReference type="SAM" id="MobiDB-lite"/>
    </source>
</evidence>
<feature type="region of interest" description="Disordered" evidence="1">
    <location>
        <begin position="284"/>
        <end position="328"/>
    </location>
</feature>
<organism evidence="2">
    <name type="scientific">Schistocephalus solidus</name>
    <name type="common">Tapeworm</name>
    <dbReference type="NCBI Taxonomy" id="70667"/>
    <lineage>
        <taxon>Eukaryota</taxon>
        <taxon>Metazoa</taxon>
        <taxon>Spiralia</taxon>
        <taxon>Lophotrochozoa</taxon>
        <taxon>Platyhelminthes</taxon>
        <taxon>Cestoda</taxon>
        <taxon>Eucestoda</taxon>
        <taxon>Diphyllobothriidea</taxon>
        <taxon>Diphyllobothriidae</taxon>
        <taxon>Schistocephalus</taxon>
    </lineage>
</organism>
<reference evidence="2" key="1">
    <citation type="submission" date="2016-01" db="EMBL/GenBank/DDBJ databases">
        <title>Reference transcriptome for the parasite Schistocephalus solidus: insights into the molecular evolution of parasitism.</title>
        <authorList>
            <person name="Hebert F.O."/>
            <person name="Grambauer S."/>
            <person name="Barber I."/>
            <person name="Landry C.R."/>
            <person name="Aubin-Horth N."/>
        </authorList>
    </citation>
    <scope>NUCLEOTIDE SEQUENCE</scope>
</reference>
<feature type="region of interest" description="Disordered" evidence="1">
    <location>
        <begin position="108"/>
        <end position="142"/>
    </location>
</feature>
<feature type="region of interest" description="Disordered" evidence="1">
    <location>
        <begin position="47"/>
        <end position="66"/>
    </location>
</feature>